<dbReference type="EMBL" id="JAGKQM010000017">
    <property type="protein sequence ID" value="KAH0868498.1"/>
    <property type="molecule type" value="Genomic_DNA"/>
</dbReference>
<proteinExistence type="predicted"/>
<gene>
    <name evidence="1" type="ORF">HID58_075520</name>
</gene>
<keyword evidence="2" id="KW-1185">Reference proteome</keyword>
<name>A0ABQ7YMI9_BRANA</name>
<protein>
    <submittedName>
        <fullName evidence="1">Uncharacterized protein</fullName>
    </submittedName>
</protein>
<evidence type="ECO:0000313" key="2">
    <source>
        <dbReference type="Proteomes" id="UP000824890"/>
    </source>
</evidence>
<accession>A0ABQ7YMI9</accession>
<comment type="caution">
    <text evidence="1">The sequence shown here is derived from an EMBL/GenBank/DDBJ whole genome shotgun (WGS) entry which is preliminary data.</text>
</comment>
<evidence type="ECO:0000313" key="1">
    <source>
        <dbReference type="EMBL" id="KAH0868498.1"/>
    </source>
</evidence>
<reference evidence="1 2" key="1">
    <citation type="submission" date="2021-05" db="EMBL/GenBank/DDBJ databases">
        <title>Genome Assembly of Synthetic Allotetraploid Brassica napus Reveals Homoeologous Exchanges between Subgenomes.</title>
        <authorList>
            <person name="Davis J.T."/>
        </authorList>
    </citation>
    <scope>NUCLEOTIDE SEQUENCE [LARGE SCALE GENOMIC DNA]</scope>
    <source>
        <strain evidence="2">cv. Da-Ae</strain>
        <tissue evidence="1">Seedling</tissue>
    </source>
</reference>
<organism evidence="1 2">
    <name type="scientific">Brassica napus</name>
    <name type="common">Rape</name>
    <dbReference type="NCBI Taxonomy" id="3708"/>
    <lineage>
        <taxon>Eukaryota</taxon>
        <taxon>Viridiplantae</taxon>
        <taxon>Streptophyta</taxon>
        <taxon>Embryophyta</taxon>
        <taxon>Tracheophyta</taxon>
        <taxon>Spermatophyta</taxon>
        <taxon>Magnoliopsida</taxon>
        <taxon>eudicotyledons</taxon>
        <taxon>Gunneridae</taxon>
        <taxon>Pentapetalae</taxon>
        <taxon>rosids</taxon>
        <taxon>malvids</taxon>
        <taxon>Brassicales</taxon>
        <taxon>Brassicaceae</taxon>
        <taxon>Brassiceae</taxon>
        <taxon>Brassica</taxon>
    </lineage>
</organism>
<feature type="non-terminal residue" evidence="1">
    <location>
        <position position="1"/>
    </location>
</feature>
<dbReference type="Proteomes" id="UP000824890">
    <property type="component" value="Unassembled WGS sequence"/>
</dbReference>
<sequence length="41" mass="4614">INHSFNDSKPSSRRCISTYKKILGSHMAVSTYSLSILKFPV</sequence>